<sequence length="147" mass="15724">MTNAMPTAAPARPMVPPLIVRLLAHPAAQPVSATSLDEFLALPGVAVLFLWAQPVRHPEVLDVAVVLPELVAHFAREGLALRIGVVDEASEHVLGLRYRMTLRPALIFVRDGAHLGTVHGMHDWQVFIERIGAVLAGASSPGGLEGR</sequence>
<protein>
    <submittedName>
        <fullName evidence="1">HupG</fullName>
    </submittedName>
</protein>
<dbReference type="SUPFAM" id="SSF52833">
    <property type="entry name" value="Thioredoxin-like"/>
    <property type="match status" value="1"/>
</dbReference>
<dbReference type="Pfam" id="PF07449">
    <property type="entry name" value="HyaE"/>
    <property type="match status" value="1"/>
</dbReference>
<name>A0A126SY81_9BACT</name>
<dbReference type="PIRSF" id="PIRSF038934">
    <property type="entry name" value="HyaE_HupG"/>
    <property type="match status" value="1"/>
</dbReference>
<dbReference type="EMBL" id="KU144975">
    <property type="protein sequence ID" value="AMK59275.1"/>
    <property type="molecule type" value="Genomic_DNA"/>
</dbReference>
<dbReference type="InterPro" id="IPR010893">
    <property type="entry name" value="NiFe-hyd_mat_HyaE"/>
</dbReference>
<evidence type="ECO:0000313" key="1">
    <source>
        <dbReference type="EMBL" id="AMK59275.1"/>
    </source>
</evidence>
<reference evidence="1" key="1">
    <citation type="journal article" date="2016" name="Appl. Environ. Microbiol.">
        <title>Functional Metagenomics of a Biostimulated Petroleum-Contaminated Soil Reveals an Extraordinary Diversity of Extradiol Dioxygenases.</title>
        <authorList>
            <person name="Terron-Gonzalez L."/>
            <person name="Martin-Cabello G."/>
            <person name="Ferrer M."/>
            <person name="Santero E."/>
        </authorList>
    </citation>
    <scope>NUCLEOTIDE SEQUENCE</scope>
</reference>
<proteinExistence type="predicted"/>
<dbReference type="InterPro" id="IPR036249">
    <property type="entry name" value="Thioredoxin-like_sf"/>
</dbReference>
<accession>A0A126SY81</accession>
<organism evidence="1">
    <name type="scientific">uncultured bacterium UPO47</name>
    <dbReference type="NCBI Taxonomy" id="1776972"/>
    <lineage>
        <taxon>Bacteria</taxon>
        <taxon>environmental samples</taxon>
    </lineage>
</organism>
<dbReference type="Gene3D" id="3.40.30.10">
    <property type="entry name" value="Glutaredoxin"/>
    <property type="match status" value="1"/>
</dbReference>
<dbReference type="AlphaFoldDB" id="A0A126SY81"/>